<dbReference type="PANTHER" id="PTHR45766:SF6">
    <property type="entry name" value="SWI_SNF-RELATED MATRIX-ASSOCIATED ACTIN-DEPENDENT REGULATOR OF CHROMATIN SUBFAMILY A-LIKE PROTEIN 1"/>
    <property type="match status" value="1"/>
</dbReference>
<dbReference type="CDD" id="cd09117">
    <property type="entry name" value="PLDc_Bfil_DEXD_like"/>
    <property type="match status" value="1"/>
</dbReference>
<evidence type="ECO:0000313" key="4">
    <source>
        <dbReference type="EMBL" id="KAF0251182.1"/>
    </source>
</evidence>
<dbReference type="InterPro" id="IPR000330">
    <property type="entry name" value="SNF2_N"/>
</dbReference>
<protein>
    <submittedName>
        <fullName evidence="4">Helicase</fullName>
    </submittedName>
</protein>
<dbReference type="InterPro" id="IPR014001">
    <property type="entry name" value="Helicase_ATP-bd"/>
</dbReference>
<dbReference type="PROSITE" id="PS51192">
    <property type="entry name" value="HELICASE_ATP_BIND_1"/>
    <property type="match status" value="1"/>
</dbReference>
<evidence type="ECO:0000256" key="1">
    <source>
        <dbReference type="ARBA" id="ARBA00022801"/>
    </source>
</evidence>
<proteinExistence type="predicted"/>
<keyword evidence="2 4" id="KW-0347">Helicase</keyword>
<comment type="caution">
    <text evidence="4">The sequence shown here is derived from an EMBL/GenBank/DDBJ whole genome shotgun (WGS) entry which is preliminary data.</text>
</comment>
<dbReference type="GO" id="GO:0004386">
    <property type="term" value="F:helicase activity"/>
    <property type="evidence" value="ECO:0007669"/>
    <property type="project" value="UniProtKB-KW"/>
</dbReference>
<dbReference type="InterPro" id="IPR001650">
    <property type="entry name" value="Helicase_C-like"/>
</dbReference>
<evidence type="ECO:0000256" key="3">
    <source>
        <dbReference type="SAM" id="MobiDB-lite"/>
    </source>
</evidence>
<gene>
    <name evidence="4" type="ORF">GN299_30015</name>
</gene>
<dbReference type="SMART" id="SM00490">
    <property type="entry name" value="HELICc"/>
    <property type="match status" value="1"/>
</dbReference>
<reference evidence="4 5" key="1">
    <citation type="submission" date="2019-12" db="EMBL/GenBank/DDBJ databases">
        <authorList>
            <person name="Woiski C."/>
        </authorList>
    </citation>
    <scope>NUCLEOTIDE SEQUENCE [LARGE SCALE GENOMIC DNA]</scope>
    <source>
        <strain evidence="4 5">BOE100</strain>
    </source>
</reference>
<dbReference type="Gene3D" id="3.40.50.300">
    <property type="entry name" value="P-loop containing nucleotide triphosphate hydrolases"/>
    <property type="match status" value="2"/>
</dbReference>
<dbReference type="SUPFAM" id="SSF56024">
    <property type="entry name" value="Phospholipase D/nuclease"/>
    <property type="match status" value="1"/>
</dbReference>
<name>A0A7V8EBN9_PSEPU</name>
<dbReference type="PANTHER" id="PTHR45766">
    <property type="entry name" value="DNA ANNEALING HELICASE AND ENDONUCLEASE ZRANB3 FAMILY MEMBER"/>
    <property type="match status" value="1"/>
</dbReference>
<keyword evidence="2 4" id="KW-0547">Nucleotide-binding</keyword>
<dbReference type="InterPro" id="IPR027417">
    <property type="entry name" value="P-loop_NTPase"/>
</dbReference>
<dbReference type="Pfam" id="PF00271">
    <property type="entry name" value="Helicase_C"/>
    <property type="match status" value="1"/>
</dbReference>
<keyword evidence="2 4" id="KW-0067">ATP-binding</keyword>
<dbReference type="GO" id="GO:0031297">
    <property type="term" value="P:replication fork processing"/>
    <property type="evidence" value="ECO:0007669"/>
    <property type="project" value="TreeGrafter"/>
</dbReference>
<dbReference type="EMBL" id="WOWR01000067">
    <property type="protein sequence ID" value="KAF0251182.1"/>
    <property type="molecule type" value="Genomic_DNA"/>
</dbReference>
<sequence length="1085" mass="123017">MQGSLFDPEHNPFDGKKLPDQSRMPLNLGERTVHSVVDRDLCNEWGSLIVTGYSGLEQLIQLITGRGVGRTPMRIILGSDPVTVENPKINLGRYDFSEEMREYWLKRGISLALCGQVLHCIELIRAGHVRIRYPTGYRRLHAKMYCSAGAVTLGSSNYTGPGLHTQHEANVRFTSGERARFVETNLLAECFWSLGRNAEDAFIELLEQLLKFVTWQEALARACGELLESDWAKSYLDSLFEADPLNLWPSQRQGIAQALYLLDTVGAVLVADATGSGKTRMGAHLIRTIHDRNWSLARARKSSMLLICPPLVRKNWDWETAKCGYNIAITSHGLLSRLNPEDESSLAIHLSSAQILAVDEAHNFLNQGSRRTRTLKFNLADQVVLFTATPINRSIADLLRLIDILGADNFDDDVLAVFERLTGFGHGGAETRDDDIPQLQAGIGSFVVRRTKAQFNAMVDLDPEAYRLPGGRVCRYPNQLSECYSLDEPNQDKRLAREIRALALQFKGMSRFQTALALPDFFKENGVTPERYLRFRLKAARSLALYQVMSSLRSSRLALYRHIEGEGAAWSRMGLNSEKMKGDHQTGNMLERTAMLAGKIPENHLGVELPRWLSDSAEHRRACEDECLLYTAILERLERMSGHREKRKVQFLMELLDRHDHILAFDHYPITLRYFQHLLDQKRSDHRPFSVLLGIGGNRRSHEHIQSLLNPNAKSEGKLIVLCSEALSESVNLQRASTLVHLDMPSVVRIAEQRVGRIDRMDSCHAEIECWWPKDSREFALRSDETFVQRIFQVESLIGGNLQLPDDICGNHDAQIVTWEHFDKLVRERAARNWDGIEDAFAPIRGLASGPEALISPDVYELYRNETNKVMSRVSVVPSSEPWVFLCLAGENARAPRWIFLSGSDDQPVINLREIATQLRARLSDDLQNLNPTRAAMGMLQSFLARLGEMEKMLLPRRKQRAIAQFEWAITLWSSSPGWIGSEEQAEQVKQLLDLFSRKGEELTPDWGQLAGLWLELVKPRSAELLQKKGRRASMTRLRDLEPSLRSAPIDLDVILKKIQGVDLRRRWEERIVACILGYGQSAEE</sequence>
<accession>A0A7V8EBN9</accession>
<dbReference type="GO" id="GO:0005524">
    <property type="term" value="F:ATP binding"/>
    <property type="evidence" value="ECO:0007669"/>
    <property type="project" value="InterPro"/>
</dbReference>
<dbReference type="RefSeq" id="WP_049586814.1">
    <property type="nucleotide sequence ID" value="NZ_CABEEI010000004.1"/>
</dbReference>
<dbReference type="Pfam" id="PF00176">
    <property type="entry name" value="SNF2-rel_dom"/>
    <property type="match status" value="1"/>
</dbReference>
<organism evidence="4 5">
    <name type="scientific">Pseudomonas putida</name>
    <name type="common">Arthrobacter siderocapsulatus</name>
    <dbReference type="NCBI Taxonomy" id="303"/>
    <lineage>
        <taxon>Bacteria</taxon>
        <taxon>Pseudomonadati</taxon>
        <taxon>Pseudomonadota</taxon>
        <taxon>Gammaproteobacteria</taxon>
        <taxon>Pseudomonadales</taxon>
        <taxon>Pseudomonadaceae</taxon>
        <taxon>Pseudomonas</taxon>
    </lineage>
</organism>
<dbReference type="SMART" id="SM00487">
    <property type="entry name" value="DEXDc"/>
    <property type="match status" value="1"/>
</dbReference>
<dbReference type="Proteomes" id="UP000442695">
    <property type="component" value="Unassembled WGS sequence"/>
</dbReference>
<keyword evidence="1" id="KW-0378">Hydrolase</keyword>
<dbReference type="Gene3D" id="3.30.870.10">
    <property type="entry name" value="Endonuclease Chain A"/>
    <property type="match status" value="1"/>
</dbReference>
<dbReference type="GO" id="GO:0006281">
    <property type="term" value="P:DNA repair"/>
    <property type="evidence" value="ECO:0007669"/>
    <property type="project" value="TreeGrafter"/>
</dbReference>
<dbReference type="GO" id="GO:0016787">
    <property type="term" value="F:hydrolase activity"/>
    <property type="evidence" value="ECO:0007669"/>
    <property type="project" value="UniProtKB-KW"/>
</dbReference>
<evidence type="ECO:0000256" key="2">
    <source>
        <dbReference type="ARBA" id="ARBA00022806"/>
    </source>
</evidence>
<dbReference type="AlphaFoldDB" id="A0A7V8EBN9"/>
<feature type="region of interest" description="Disordered" evidence="3">
    <location>
        <begin position="1"/>
        <end position="24"/>
    </location>
</feature>
<feature type="compositionally biased region" description="Basic and acidic residues" evidence="3">
    <location>
        <begin position="7"/>
        <end position="20"/>
    </location>
</feature>
<evidence type="ECO:0000313" key="5">
    <source>
        <dbReference type="Proteomes" id="UP000442695"/>
    </source>
</evidence>
<dbReference type="SUPFAM" id="SSF52540">
    <property type="entry name" value="P-loop containing nucleoside triphosphate hydrolases"/>
    <property type="match status" value="2"/>
</dbReference>